<dbReference type="AlphaFoldDB" id="A0A5E4FQJ4"/>
<evidence type="ECO:0000313" key="1">
    <source>
        <dbReference type="EMBL" id="VVA29746.1"/>
    </source>
</evidence>
<dbReference type="Gramene" id="VVA29746">
    <property type="protein sequence ID" value="VVA29746"/>
    <property type="gene ID" value="Prudul26B029140"/>
</dbReference>
<proteinExistence type="predicted"/>
<accession>A0A5E4FQJ4</accession>
<feature type="non-terminal residue" evidence="1">
    <location>
        <position position="58"/>
    </location>
</feature>
<evidence type="ECO:0000313" key="2">
    <source>
        <dbReference type="Proteomes" id="UP000327085"/>
    </source>
</evidence>
<gene>
    <name evidence="1" type="ORF">ALMOND_2B029140</name>
</gene>
<name>A0A5E4FQJ4_PRUDU</name>
<reference evidence="2" key="1">
    <citation type="journal article" date="2020" name="Plant J.">
        <title>Transposons played a major role in the diversification between the closely related almond and peach genomes: results from the almond genome sequence.</title>
        <authorList>
            <person name="Alioto T."/>
            <person name="Alexiou K.G."/>
            <person name="Bardil A."/>
            <person name="Barteri F."/>
            <person name="Castanera R."/>
            <person name="Cruz F."/>
            <person name="Dhingra A."/>
            <person name="Duval H."/>
            <person name="Fernandez I Marti A."/>
            <person name="Frias L."/>
            <person name="Galan B."/>
            <person name="Garcia J.L."/>
            <person name="Howad W."/>
            <person name="Gomez-Garrido J."/>
            <person name="Gut M."/>
            <person name="Julca I."/>
            <person name="Morata J."/>
            <person name="Puigdomenech P."/>
            <person name="Ribeca P."/>
            <person name="Rubio Cabetas M.J."/>
            <person name="Vlasova A."/>
            <person name="Wirthensohn M."/>
            <person name="Garcia-Mas J."/>
            <person name="Gabaldon T."/>
            <person name="Casacuberta J.M."/>
            <person name="Arus P."/>
        </authorList>
    </citation>
    <scope>NUCLEOTIDE SEQUENCE [LARGE SCALE GENOMIC DNA]</scope>
    <source>
        <strain evidence="2">cv. Texas</strain>
    </source>
</reference>
<dbReference type="Proteomes" id="UP000327085">
    <property type="component" value="Chromosome 6"/>
</dbReference>
<protein>
    <submittedName>
        <fullName evidence="1">Uncharacterized protein</fullName>
    </submittedName>
</protein>
<dbReference type="InParanoid" id="A0A5E4FQJ4"/>
<dbReference type="EMBL" id="CABIKO010000172">
    <property type="protein sequence ID" value="VVA29746.1"/>
    <property type="molecule type" value="Genomic_DNA"/>
</dbReference>
<organism evidence="1 2">
    <name type="scientific">Prunus dulcis</name>
    <name type="common">Almond</name>
    <name type="synonym">Amygdalus dulcis</name>
    <dbReference type="NCBI Taxonomy" id="3755"/>
    <lineage>
        <taxon>Eukaryota</taxon>
        <taxon>Viridiplantae</taxon>
        <taxon>Streptophyta</taxon>
        <taxon>Embryophyta</taxon>
        <taxon>Tracheophyta</taxon>
        <taxon>Spermatophyta</taxon>
        <taxon>Magnoliopsida</taxon>
        <taxon>eudicotyledons</taxon>
        <taxon>Gunneridae</taxon>
        <taxon>Pentapetalae</taxon>
        <taxon>rosids</taxon>
        <taxon>fabids</taxon>
        <taxon>Rosales</taxon>
        <taxon>Rosaceae</taxon>
        <taxon>Amygdaloideae</taxon>
        <taxon>Amygdaleae</taxon>
        <taxon>Prunus</taxon>
    </lineage>
</organism>
<sequence>MDALCLPIKQCHSNLQRLSVDSFWPFGFGMVRGNGQLASLQHNNNLLIANKEIARKLL</sequence>